<proteinExistence type="predicted"/>
<dbReference type="PANTHER" id="PTHR19991:SF3">
    <property type="entry name" value="LETHAL (2) 01289, ISOFORM F"/>
    <property type="match status" value="1"/>
</dbReference>
<dbReference type="AlphaFoldDB" id="A0AAV8ZVM7"/>
<keyword evidence="3" id="KW-1185">Reference proteome</keyword>
<accession>A0AAV8ZVM7</accession>
<evidence type="ECO:0000313" key="3">
    <source>
        <dbReference type="Proteomes" id="UP001162156"/>
    </source>
</evidence>
<dbReference type="PANTHER" id="PTHR19991">
    <property type="entry name" value="L 2 01289"/>
    <property type="match status" value="1"/>
</dbReference>
<feature type="region of interest" description="Disordered" evidence="1">
    <location>
        <begin position="1"/>
        <end position="39"/>
    </location>
</feature>
<dbReference type="SUPFAM" id="SSF52833">
    <property type="entry name" value="Thioredoxin-like"/>
    <property type="match status" value="3"/>
</dbReference>
<gene>
    <name evidence="2" type="ORF">NQ314_000813</name>
</gene>
<evidence type="ECO:0000313" key="2">
    <source>
        <dbReference type="EMBL" id="KAJ8971211.1"/>
    </source>
</evidence>
<comment type="caution">
    <text evidence="2">The sequence shown here is derived from an EMBL/GenBank/DDBJ whole genome shotgun (WGS) entry which is preliminary data.</text>
</comment>
<feature type="compositionally biased region" description="Basic and acidic residues" evidence="1">
    <location>
        <begin position="27"/>
        <end position="38"/>
    </location>
</feature>
<protein>
    <recommendedName>
        <fullName evidence="4">Thioredoxin domain-containing protein</fullName>
    </recommendedName>
</protein>
<dbReference type="InterPro" id="IPR036249">
    <property type="entry name" value="Thioredoxin-like_sf"/>
</dbReference>
<reference evidence="2" key="1">
    <citation type="journal article" date="2023" name="Insect Mol. Biol.">
        <title>Genome sequencing provides insights into the evolution of gene families encoding plant cell wall-degrading enzymes in longhorned beetles.</title>
        <authorList>
            <person name="Shin N.R."/>
            <person name="Okamura Y."/>
            <person name="Kirsch R."/>
            <person name="Pauchet Y."/>
        </authorList>
    </citation>
    <scope>NUCLEOTIDE SEQUENCE</scope>
    <source>
        <strain evidence="2">RBIC_L_NR</strain>
    </source>
</reference>
<evidence type="ECO:0000256" key="1">
    <source>
        <dbReference type="SAM" id="MobiDB-lite"/>
    </source>
</evidence>
<dbReference type="Proteomes" id="UP001162156">
    <property type="component" value="Unassembled WGS sequence"/>
</dbReference>
<name>A0AAV8ZVM7_9CUCU</name>
<dbReference type="CDD" id="cd01659">
    <property type="entry name" value="TRX_superfamily"/>
    <property type="match status" value="1"/>
</dbReference>
<dbReference type="Gene3D" id="3.40.30.10">
    <property type="entry name" value="Glutaredoxin"/>
    <property type="match status" value="4"/>
</dbReference>
<evidence type="ECO:0008006" key="4">
    <source>
        <dbReference type="Google" id="ProtNLM"/>
    </source>
</evidence>
<organism evidence="2 3">
    <name type="scientific">Rhamnusium bicolor</name>
    <dbReference type="NCBI Taxonomy" id="1586634"/>
    <lineage>
        <taxon>Eukaryota</taxon>
        <taxon>Metazoa</taxon>
        <taxon>Ecdysozoa</taxon>
        <taxon>Arthropoda</taxon>
        <taxon>Hexapoda</taxon>
        <taxon>Insecta</taxon>
        <taxon>Pterygota</taxon>
        <taxon>Neoptera</taxon>
        <taxon>Endopterygota</taxon>
        <taxon>Coleoptera</taxon>
        <taxon>Polyphaga</taxon>
        <taxon>Cucujiformia</taxon>
        <taxon>Chrysomeloidea</taxon>
        <taxon>Cerambycidae</taxon>
        <taxon>Lepturinae</taxon>
        <taxon>Rhagiini</taxon>
        <taxon>Rhamnusium</taxon>
    </lineage>
</organism>
<dbReference type="EMBL" id="JANEYF010000241">
    <property type="protein sequence ID" value="KAJ8971211.1"/>
    <property type="molecule type" value="Genomic_DNA"/>
</dbReference>
<sequence length="533" mass="62401">MCSGNKTLCDLCSEQEQQQRGRKNQKKSSEEEAENKDNDSDECEQCFRILEELENIDDDCERHGIKFVKTQDYRIAEQYGATDFPVLMYFEQGVGGIFEGDIEEEEEVLQWLIQQRTEDRIELITRVMLENLVEDTQYLAVYFYKQNCHICEQILEELEQIDDECDVYGIHLVRIQDPQLAKRYSIKTFPALVYFRNGNPLLFEGDLQNEQSVLEWLIDDDNRELADEIESVNERMLTRLLNESPFLAVFFYEEDCPECDEILENLEEIDGEADLFGIDFVKICSAEAAAEQGLHTLPALMYFRKKKPMVYDGDLTQADRVLDWLTSQDVFEIKNEIEEVNKKMLEKLLEENEYVTVFFYELNSEESKIIMEKLENIDSETDNFDITFVKMADARYARKWGVTNLPAIVYFRRRFPSIYRGDLHSESDVLEWLRKNRFRQPELNLFIASKQHLQLLWRIQNNPKNEHSRVSFQLALCGIGADRTIDEIRIEHSEIRASDASKKARIAPLPKRTSENVQFEVEEGPLYGAGIAD</sequence>
<dbReference type="CDD" id="cd02947">
    <property type="entry name" value="TRX_family"/>
    <property type="match status" value="1"/>
</dbReference>